<sequence>MDISLVTIVKNRRTALVNMVRGLERCTPKPAELVVIHMNEEPYQMPSSTFPVKQQVVNSVHQLPLAAARNAAVSLASCDQVIFLDADCIPAPDFLSLYIEAFSSADSLISGRVRYLTAKAMEKNDLFERLMEYSIADPIRENIDQYPYELFWSLNFGCRKTTFKEIGGFDELFIGYGAEDTDFAFSAKAKAISMITISATAFHQYHPSYDPPMNHLLDIISNAKAFREKWGLWPMEGWLSKFERAGLIKWSKDSLELKRMPSAPEIETALKLT</sequence>
<dbReference type="Proteomes" id="UP000198836">
    <property type="component" value="Unassembled WGS sequence"/>
</dbReference>
<evidence type="ECO:0000313" key="5">
    <source>
        <dbReference type="EMBL" id="SFA54446.1"/>
    </source>
</evidence>
<dbReference type="Gene3D" id="3.90.550.10">
    <property type="entry name" value="Spore Coat Polysaccharide Biosynthesis Protein SpsA, Chain A"/>
    <property type="match status" value="1"/>
</dbReference>
<dbReference type="RefSeq" id="WP_090985583.1">
    <property type="nucleotide sequence ID" value="NZ_FOJM01000013.1"/>
</dbReference>
<dbReference type="InterPro" id="IPR029044">
    <property type="entry name" value="Nucleotide-diphossugar_trans"/>
</dbReference>
<evidence type="ECO:0000256" key="1">
    <source>
        <dbReference type="ARBA" id="ARBA00006739"/>
    </source>
</evidence>
<dbReference type="GO" id="GO:0016757">
    <property type="term" value="F:glycosyltransferase activity"/>
    <property type="evidence" value="ECO:0007669"/>
    <property type="project" value="UniProtKB-KW"/>
</dbReference>
<gene>
    <name evidence="5" type="ORF">SAMN04488511_113132</name>
</gene>
<keyword evidence="3 5" id="KW-0808">Transferase</keyword>
<dbReference type="OrthoDB" id="9801954at2"/>
<dbReference type="PANTHER" id="PTHR43179:SF12">
    <property type="entry name" value="GALACTOFURANOSYLTRANSFERASE GLFT2"/>
    <property type="match status" value="1"/>
</dbReference>
<evidence type="ECO:0000259" key="4">
    <source>
        <dbReference type="Pfam" id="PF10111"/>
    </source>
</evidence>
<keyword evidence="6" id="KW-1185">Reference proteome</keyword>
<dbReference type="EMBL" id="FOJM01000013">
    <property type="protein sequence ID" value="SFA54446.1"/>
    <property type="molecule type" value="Genomic_DNA"/>
</dbReference>
<protein>
    <submittedName>
        <fullName evidence="5">Glycosyltransferase, GT2 family</fullName>
    </submittedName>
</protein>
<accession>A0A1I0TTZ3</accession>
<evidence type="ECO:0000256" key="2">
    <source>
        <dbReference type="ARBA" id="ARBA00022676"/>
    </source>
</evidence>
<reference evidence="6" key="1">
    <citation type="submission" date="2016-10" db="EMBL/GenBank/DDBJ databases">
        <authorList>
            <person name="Varghese N."/>
            <person name="Submissions S."/>
        </authorList>
    </citation>
    <scope>NUCLEOTIDE SEQUENCE [LARGE SCALE GENOMIC DNA]</scope>
    <source>
        <strain evidence="6">DSM 18130</strain>
    </source>
</reference>
<evidence type="ECO:0000313" key="6">
    <source>
        <dbReference type="Proteomes" id="UP000198836"/>
    </source>
</evidence>
<comment type="similarity">
    <text evidence="1">Belongs to the glycosyltransferase 2 family.</text>
</comment>
<feature type="domain" description="Glycosyltransferase 2-like prokaryotic type" evidence="4">
    <location>
        <begin position="64"/>
        <end position="186"/>
    </location>
</feature>
<dbReference type="InterPro" id="IPR019290">
    <property type="entry name" value="GlycosylTrfase-like_prok"/>
</dbReference>
<dbReference type="Pfam" id="PF10111">
    <property type="entry name" value="Glyco_tranf_2_2"/>
    <property type="match status" value="1"/>
</dbReference>
<name>A0A1I0TTZ3_9SPHI</name>
<proteinExistence type="inferred from homology"/>
<evidence type="ECO:0000256" key="3">
    <source>
        <dbReference type="ARBA" id="ARBA00022679"/>
    </source>
</evidence>
<dbReference type="PANTHER" id="PTHR43179">
    <property type="entry name" value="RHAMNOSYLTRANSFERASE WBBL"/>
    <property type="match status" value="1"/>
</dbReference>
<dbReference type="STRING" id="332999.SAMN04488511_113132"/>
<keyword evidence="2" id="KW-0328">Glycosyltransferase</keyword>
<dbReference type="AlphaFoldDB" id="A0A1I0TTZ3"/>
<dbReference type="SUPFAM" id="SSF53448">
    <property type="entry name" value="Nucleotide-diphospho-sugar transferases"/>
    <property type="match status" value="1"/>
</dbReference>
<organism evidence="5 6">
    <name type="scientific">Pedobacter suwonensis</name>
    <dbReference type="NCBI Taxonomy" id="332999"/>
    <lineage>
        <taxon>Bacteria</taxon>
        <taxon>Pseudomonadati</taxon>
        <taxon>Bacteroidota</taxon>
        <taxon>Sphingobacteriia</taxon>
        <taxon>Sphingobacteriales</taxon>
        <taxon>Sphingobacteriaceae</taxon>
        <taxon>Pedobacter</taxon>
    </lineage>
</organism>